<dbReference type="PRINTS" id="PR00463">
    <property type="entry name" value="EP450I"/>
</dbReference>
<gene>
    <name evidence="5" type="ORF">FOZ62_028659</name>
</gene>
<name>A0A7J6QPN0_PEROL</name>
<dbReference type="GO" id="GO:0004497">
    <property type="term" value="F:monooxygenase activity"/>
    <property type="evidence" value="ECO:0007669"/>
    <property type="project" value="UniProtKB-KW"/>
</dbReference>
<dbReference type="GO" id="GO:0005506">
    <property type="term" value="F:iron ion binding"/>
    <property type="evidence" value="ECO:0007669"/>
    <property type="project" value="InterPro"/>
</dbReference>
<evidence type="ECO:0000313" key="5">
    <source>
        <dbReference type="EMBL" id="KAF4710162.1"/>
    </source>
</evidence>
<keyword evidence="4" id="KW-0560">Oxidoreductase</keyword>
<dbReference type="Gene3D" id="1.10.630.10">
    <property type="entry name" value="Cytochrome P450"/>
    <property type="match status" value="1"/>
</dbReference>
<accession>A0A7J6QPN0</accession>
<dbReference type="AlphaFoldDB" id="A0A7J6QPN0"/>
<dbReference type="PROSITE" id="PS00086">
    <property type="entry name" value="CYTOCHROME_P450"/>
    <property type="match status" value="1"/>
</dbReference>
<organism evidence="5 6">
    <name type="scientific">Perkinsus olseni</name>
    <name type="common">Perkinsus atlanticus</name>
    <dbReference type="NCBI Taxonomy" id="32597"/>
    <lineage>
        <taxon>Eukaryota</taxon>
        <taxon>Sar</taxon>
        <taxon>Alveolata</taxon>
        <taxon>Perkinsozoa</taxon>
        <taxon>Perkinsea</taxon>
        <taxon>Perkinsida</taxon>
        <taxon>Perkinsidae</taxon>
        <taxon>Perkinsus</taxon>
    </lineage>
</organism>
<keyword evidence="4" id="KW-0503">Monooxygenase</keyword>
<dbReference type="InterPro" id="IPR036396">
    <property type="entry name" value="Cyt_P450_sf"/>
</dbReference>
<dbReference type="CDD" id="cd00302">
    <property type="entry name" value="cytochrome_P450"/>
    <property type="match status" value="1"/>
</dbReference>
<evidence type="ECO:0000256" key="1">
    <source>
        <dbReference type="ARBA" id="ARBA00001971"/>
    </source>
</evidence>
<dbReference type="GO" id="GO:0020037">
    <property type="term" value="F:heme binding"/>
    <property type="evidence" value="ECO:0007669"/>
    <property type="project" value="InterPro"/>
</dbReference>
<dbReference type="InterPro" id="IPR050121">
    <property type="entry name" value="Cytochrome_P450_monoxygenase"/>
</dbReference>
<dbReference type="PRINTS" id="PR00385">
    <property type="entry name" value="P450"/>
</dbReference>
<dbReference type="InterPro" id="IPR002401">
    <property type="entry name" value="Cyt_P450_E_grp-I"/>
</dbReference>
<comment type="similarity">
    <text evidence="2 4">Belongs to the cytochrome P450 family.</text>
</comment>
<dbReference type="Proteomes" id="UP000574390">
    <property type="component" value="Unassembled WGS sequence"/>
</dbReference>
<evidence type="ECO:0008006" key="7">
    <source>
        <dbReference type="Google" id="ProtNLM"/>
    </source>
</evidence>
<sequence length="530" mass="59786">MAYLPAAAQDLIAKCCWFLQSRRKLILGTSVALILALRALKFMRRPKVDLHACFGGPNRVSSSKNVYWVFIKHTVSRIVVNLLLIDSIPGVGNFQFPTFGLLSRERLHRALEILADTYGGVYCIKIQQVLAERPNTYIRLFNKNNIQPFTGMVTTEGEKWKRTRRLGAPSFNDVNSAAMVPDMTRVAKKLVRQLRVLSQDGRIVWSPTEWIPLCTLDTLCVTCFGNDYNFLNPDGVALGRSPREIQRALRDTIVGSGHASMLSNFPWMTRDRFPWNLNPFIKKLHLGVERLNELCDEIASKREAERQAGVQAARQDLLDKLMDIDREDLRGNIITFFIAGGDTAASAVAWCLYYLCLNPCIQSKARAEVDALGRDPETMTDVDELPLVECCVLEALRLQPPTVMILLESITETSLNGKTIPSGTAVVTLLRKAMVQESQGGTIFKPERWLTHDGSAVDRLRTREHLAFGGGPRQCPGQRMAIIETTIIVTLILRHFNDLRFRNSSESVRGEMMFNYGPKNLELVMFPRHH</sequence>
<comment type="caution">
    <text evidence="5">The sequence shown here is derived from an EMBL/GenBank/DDBJ whole genome shotgun (WGS) entry which is preliminary data.</text>
</comment>
<dbReference type="PANTHER" id="PTHR24305">
    <property type="entry name" value="CYTOCHROME P450"/>
    <property type="match status" value="1"/>
</dbReference>
<keyword evidence="3 4" id="KW-0479">Metal-binding</keyword>
<dbReference type="EMBL" id="JABANM010028158">
    <property type="protein sequence ID" value="KAF4710162.1"/>
    <property type="molecule type" value="Genomic_DNA"/>
</dbReference>
<dbReference type="SUPFAM" id="SSF48264">
    <property type="entry name" value="Cytochrome P450"/>
    <property type="match status" value="1"/>
</dbReference>
<reference evidence="5 6" key="1">
    <citation type="submission" date="2020-04" db="EMBL/GenBank/DDBJ databases">
        <title>Perkinsus olseni comparative genomics.</title>
        <authorList>
            <person name="Bogema D.R."/>
        </authorList>
    </citation>
    <scope>NUCLEOTIDE SEQUENCE [LARGE SCALE GENOMIC DNA]</scope>
    <source>
        <strain evidence="5">ATCC PRA-205</strain>
    </source>
</reference>
<feature type="binding site" description="axial binding residue" evidence="3">
    <location>
        <position position="475"/>
    </location>
    <ligand>
        <name>heme</name>
        <dbReference type="ChEBI" id="CHEBI:30413"/>
    </ligand>
    <ligandPart>
        <name>Fe</name>
        <dbReference type="ChEBI" id="CHEBI:18248"/>
    </ligandPart>
</feature>
<evidence type="ECO:0000256" key="3">
    <source>
        <dbReference type="PIRSR" id="PIRSR602401-1"/>
    </source>
</evidence>
<dbReference type="GO" id="GO:0016705">
    <property type="term" value="F:oxidoreductase activity, acting on paired donors, with incorporation or reduction of molecular oxygen"/>
    <property type="evidence" value="ECO:0007669"/>
    <property type="project" value="InterPro"/>
</dbReference>
<dbReference type="PANTHER" id="PTHR24305:SF166">
    <property type="entry name" value="CYTOCHROME P450 12A4, MITOCHONDRIAL-RELATED"/>
    <property type="match status" value="1"/>
</dbReference>
<comment type="cofactor">
    <cofactor evidence="1 3">
        <name>heme</name>
        <dbReference type="ChEBI" id="CHEBI:30413"/>
    </cofactor>
</comment>
<keyword evidence="3 4" id="KW-0408">Iron</keyword>
<keyword evidence="3 4" id="KW-0349">Heme</keyword>
<evidence type="ECO:0000256" key="4">
    <source>
        <dbReference type="RuleBase" id="RU000461"/>
    </source>
</evidence>
<dbReference type="InterPro" id="IPR001128">
    <property type="entry name" value="Cyt_P450"/>
</dbReference>
<evidence type="ECO:0000256" key="2">
    <source>
        <dbReference type="ARBA" id="ARBA00010617"/>
    </source>
</evidence>
<dbReference type="Pfam" id="PF00067">
    <property type="entry name" value="p450"/>
    <property type="match status" value="1"/>
</dbReference>
<protein>
    <recommendedName>
        <fullName evidence="7">Cytochrome P450</fullName>
    </recommendedName>
</protein>
<evidence type="ECO:0000313" key="6">
    <source>
        <dbReference type="Proteomes" id="UP000574390"/>
    </source>
</evidence>
<dbReference type="InterPro" id="IPR017972">
    <property type="entry name" value="Cyt_P450_CS"/>
</dbReference>
<proteinExistence type="inferred from homology"/>